<dbReference type="SUPFAM" id="SSF47598">
    <property type="entry name" value="Ribbon-helix-helix"/>
    <property type="match status" value="1"/>
</dbReference>
<sequence>MTNKTLHNPPKQEYLQFLMSKEEKAKLKEIAASKGVSAAEALRQLINAYEIPLSDKLKYKSRLSECYVSLDEEDQLLLG</sequence>
<dbReference type="RefSeq" id="WP_208344920.1">
    <property type="nucleotide sequence ID" value="NZ_CAWQFN010000555.1"/>
</dbReference>
<comment type="caution">
    <text evidence="1">The sequence shown here is derived from an EMBL/GenBank/DDBJ whole genome shotgun (WGS) entry which is preliminary data.</text>
</comment>
<dbReference type="AlphaFoldDB" id="A0AAP5IE48"/>
<reference evidence="2" key="1">
    <citation type="journal article" date="2021" name="Science">
        <title>Hunting the eagle killer: A cyanobacterial neurotoxin causes vacuolar myelinopathy.</title>
        <authorList>
            <person name="Breinlinger S."/>
            <person name="Phillips T.J."/>
            <person name="Haram B.N."/>
            <person name="Mares J."/>
            <person name="Martinez Yerena J.A."/>
            <person name="Hrouzek P."/>
            <person name="Sobotka R."/>
            <person name="Henderson W.M."/>
            <person name="Schmieder P."/>
            <person name="Williams S.M."/>
            <person name="Lauderdale J.D."/>
            <person name="Wilde H.D."/>
            <person name="Gerrin W."/>
            <person name="Kust A."/>
            <person name="Washington J.W."/>
            <person name="Wagner C."/>
            <person name="Geier B."/>
            <person name="Liebeke M."/>
            <person name="Enke H."/>
            <person name="Niedermeyer T.H.J."/>
            <person name="Wilde S.B."/>
        </authorList>
    </citation>
    <scope>NUCLEOTIDE SEQUENCE [LARGE SCALE GENOMIC DNA]</scope>
    <source>
        <strain evidence="2">Thurmond2011</strain>
    </source>
</reference>
<gene>
    <name evidence="1" type="ORF">G7B40_022275</name>
</gene>
<proteinExistence type="predicted"/>
<dbReference type="EMBL" id="JAALHA020000011">
    <property type="protein sequence ID" value="MDR9897270.1"/>
    <property type="molecule type" value="Genomic_DNA"/>
</dbReference>
<protein>
    <submittedName>
        <fullName evidence="1">Uncharacterized protein</fullName>
    </submittedName>
</protein>
<keyword evidence="2" id="KW-1185">Reference proteome</keyword>
<accession>A0AAP5IE48</accession>
<name>A0AAP5IE48_9CYAN</name>
<evidence type="ECO:0000313" key="1">
    <source>
        <dbReference type="EMBL" id="MDR9897270.1"/>
    </source>
</evidence>
<organism evidence="1 2">
    <name type="scientific">Aetokthonos hydrillicola Thurmond2011</name>
    <dbReference type="NCBI Taxonomy" id="2712845"/>
    <lineage>
        <taxon>Bacteria</taxon>
        <taxon>Bacillati</taxon>
        <taxon>Cyanobacteriota</taxon>
        <taxon>Cyanophyceae</taxon>
        <taxon>Nostocales</taxon>
        <taxon>Hapalosiphonaceae</taxon>
        <taxon>Aetokthonos</taxon>
    </lineage>
</organism>
<dbReference type="InterPro" id="IPR010985">
    <property type="entry name" value="Ribbon_hlx_hlx"/>
</dbReference>
<dbReference type="GO" id="GO:0006355">
    <property type="term" value="P:regulation of DNA-templated transcription"/>
    <property type="evidence" value="ECO:0007669"/>
    <property type="project" value="InterPro"/>
</dbReference>
<dbReference type="Proteomes" id="UP000667802">
    <property type="component" value="Unassembled WGS sequence"/>
</dbReference>
<evidence type="ECO:0000313" key="2">
    <source>
        <dbReference type="Proteomes" id="UP000667802"/>
    </source>
</evidence>